<gene>
    <name evidence="1" type="ORF">C9J12_29815</name>
</gene>
<keyword evidence="2" id="KW-1185">Reference proteome</keyword>
<name>A0A2T3J5L4_9GAMM</name>
<evidence type="ECO:0000313" key="1">
    <source>
        <dbReference type="EMBL" id="PSU40759.1"/>
    </source>
</evidence>
<sequence>MSRTIQISDETYSHLEKLAVGFDTPEAVIVRLLDQVEGKPESKPSLNFYPEDEVEFKRQLLDTKEAEVVIYKVDGSREINHWKASRLSNSSNLRGNLWSGPLRNWKDKGIQKVDLSILPKGLNIPGDETAATKALAVEFQLTYDEMDSLTYEIDSNSSDDDLVYNYIIQFYDGNDPSILAKINGLSEHLWINVDTSVLD</sequence>
<dbReference type="AlphaFoldDB" id="A0A2T3J5L4"/>
<accession>A0A2T3J5L4</accession>
<dbReference type="EMBL" id="PYMJ01000099">
    <property type="protein sequence ID" value="PSU40759.1"/>
    <property type="molecule type" value="Genomic_DNA"/>
</dbReference>
<dbReference type="Proteomes" id="UP000240987">
    <property type="component" value="Unassembled WGS sequence"/>
</dbReference>
<evidence type="ECO:0000313" key="2">
    <source>
        <dbReference type="Proteomes" id="UP000240987"/>
    </source>
</evidence>
<organism evidence="1 2">
    <name type="scientific">Photobacterium frigidiphilum</name>
    <dbReference type="NCBI Taxonomy" id="264736"/>
    <lineage>
        <taxon>Bacteria</taxon>
        <taxon>Pseudomonadati</taxon>
        <taxon>Pseudomonadota</taxon>
        <taxon>Gammaproteobacteria</taxon>
        <taxon>Vibrionales</taxon>
        <taxon>Vibrionaceae</taxon>
        <taxon>Photobacterium</taxon>
    </lineage>
</organism>
<dbReference type="OrthoDB" id="6399719at2"/>
<protein>
    <submittedName>
        <fullName evidence="1">Uncharacterized protein</fullName>
    </submittedName>
</protein>
<comment type="caution">
    <text evidence="1">The sequence shown here is derived from an EMBL/GenBank/DDBJ whole genome shotgun (WGS) entry which is preliminary data.</text>
</comment>
<dbReference type="RefSeq" id="WP_107247078.1">
    <property type="nucleotide sequence ID" value="NZ_PYMJ01000099.1"/>
</dbReference>
<reference evidence="1 2" key="1">
    <citation type="submission" date="2018-01" db="EMBL/GenBank/DDBJ databases">
        <title>Whole genome sequencing of Histamine producing bacteria.</title>
        <authorList>
            <person name="Butler K."/>
        </authorList>
    </citation>
    <scope>NUCLEOTIDE SEQUENCE [LARGE SCALE GENOMIC DNA]</scope>
    <source>
        <strain evidence="1 2">JCM 12947</strain>
    </source>
</reference>
<proteinExistence type="predicted"/>